<name>A0A086TIX8_9FUNG</name>
<evidence type="ECO:0008006" key="3">
    <source>
        <dbReference type="Google" id="ProtNLM"/>
    </source>
</evidence>
<proteinExistence type="predicted"/>
<organism evidence="1 2">
    <name type="scientific">Podila verticillata NRRL 6337</name>
    <dbReference type="NCBI Taxonomy" id="1069443"/>
    <lineage>
        <taxon>Eukaryota</taxon>
        <taxon>Fungi</taxon>
        <taxon>Fungi incertae sedis</taxon>
        <taxon>Mucoromycota</taxon>
        <taxon>Mortierellomycotina</taxon>
        <taxon>Mortierellomycetes</taxon>
        <taxon>Mortierellales</taxon>
        <taxon>Mortierellaceae</taxon>
        <taxon>Podila</taxon>
    </lineage>
</organism>
<keyword evidence="2" id="KW-1185">Reference proteome</keyword>
<dbReference type="SUPFAM" id="SSF52047">
    <property type="entry name" value="RNI-like"/>
    <property type="match status" value="1"/>
</dbReference>
<evidence type="ECO:0000313" key="1">
    <source>
        <dbReference type="EMBL" id="KFH61905.1"/>
    </source>
</evidence>
<dbReference type="OrthoDB" id="2336397at2759"/>
<evidence type="ECO:0000313" key="2">
    <source>
        <dbReference type="Proteomes" id="UP000243308"/>
    </source>
</evidence>
<reference evidence="1 2" key="1">
    <citation type="submission" date="2011-02" db="EMBL/GenBank/DDBJ databases">
        <title>The Genome Sequence of Mortierella verticillata NRRL 6337.</title>
        <authorList>
            <consortium name="The Broad Institute Genome Sequencing Platform"/>
            <person name="Russ C."/>
            <person name="Cuomo C."/>
            <person name="Burger G."/>
            <person name="Gray M.W."/>
            <person name="Holland P.W.H."/>
            <person name="King N."/>
            <person name="Lang F.B.F."/>
            <person name="Roger A.J."/>
            <person name="Ruiz-Trillo I."/>
            <person name="Young S.K."/>
            <person name="Zeng Q."/>
            <person name="Gargeya S."/>
            <person name="Alvarado L."/>
            <person name="Berlin A."/>
            <person name="Chapman S.B."/>
            <person name="Chen Z."/>
            <person name="Freedman E."/>
            <person name="Gellesch M."/>
            <person name="Goldberg J."/>
            <person name="Griggs A."/>
            <person name="Gujja S."/>
            <person name="Heilman E."/>
            <person name="Heiman D."/>
            <person name="Howarth C."/>
            <person name="Mehta T."/>
            <person name="Neiman D."/>
            <person name="Pearson M."/>
            <person name="Roberts A."/>
            <person name="Saif S."/>
            <person name="Shea T."/>
            <person name="Shenoy N."/>
            <person name="Sisk P."/>
            <person name="Stolte C."/>
            <person name="Sykes S."/>
            <person name="White J."/>
            <person name="Yandava C."/>
            <person name="Haas B."/>
            <person name="Nusbaum C."/>
            <person name="Birren B."/>
        </authorList>
    </citation>
    <scope>NUCLEOTIDE SEQUENCE [LARGE SCALE GENOMIC DNA]</scope>
    <source>
        <strain evidence="1 2">NRRL 6337</strain>
    </source>
</reference>
<gene>
    <name evidence="1" type="ORF">MVEG_12239</name>
</gene>
<protein>
    <recommendedName>
        <fullName evidence="3">F-box domain-containing protein</fullName>
    </recommendedName>
</protein>
<dbReference type="Proteomes" id="UP000243308">
    <property type="component" value="Unassembled WGS sequence"/>
</dbReference>
<sequence length="650" mass="73448">MKLLLLRNRIAASPWSTKLSSQQPHQGIKSPLDIPEILEQILILLDERTIRSTTRFVCKLWFVVSRRLALWEVCWDDTRDPFAGLDLVLARLPRAGALSWGASESKRSWEKLEKVLKGMANQQGGKQHCSEKLEDIDSSSEDISAIQQQQDPLAVPLRQLRFHGKGNYIEYLDTILPSLWALTSLSLTFVNKFEVNPVLEACPNLKRLRLEGYNHPSELTEIQVSASKGALPVMTYLKTLALRDVYIPIPTLELLLRAATTTLIELKLVRLVTRIGPLTFGNTAADVEHTSKLIQFFSNLDTTSLLPHLRSLHVSPKTNSISQRHSVFGALIKPGPSNISEWGFCLDDASPFLFTRLQTVGGVVTTLDLTHGVTPNNNDLVRLRLHTFLCNAPALVHLKAPRVHIAPLDLCLFGSDATPTVDTRRLWACRHLETLQIGLYHRPDTAPEANEPQRARVIFGYLSRVLPKLRVLELNLSSTNLQLETGFCLLARMQGLEQLRVVLMGSVFYWSKKPDLDWMADTRTVSRCLRAKWNWQQGRATARWKGEMDAEVEVVKARKRQLLVASLLATEKSVSETLREDAQWETQGLLTDVKQVLDEIKSGKLKCPWPKLCNFRIYVARSAEERLEEMIQAVRPGIDMSDNCEHVSSF</sequence>
<dbReference type="EMBL" id="KN042435">
    <property type="protein sequence ID" value="KFH61905.1"/>
    <property type="molecule type" value="Genomic_DNA"/>
</dbReference>
<dbReference type="AlphaFoldDB" id="A0A086TIX8"/>
<dbReference type="Gene3D" id="3.80.10.10">
    <property type="entry name" value="Ribonuclease Inhibitor"/>
    <property type="match status" value="1"/>
</dbReference>
<dbReference type="InterPro" id="IPR032675">
    <property type="entry name" value="LRR_dom_sf"/>
</dbReference>
<accession>A0A086TIX8</accession>